<name>A0A4U5JH72_9EURY</name>
<proteinExistence type="predicted"/>
<evidence type="ECO:0000256" key="1">
    <source>
        <dbReference type="SAM" id="MobiDB-lite"/>
    </source>
</evidence>
<evidence type="ECO:0000313" key="3">
    <source>
        <dbReference type="EMBL" id="TKR28215.1"/>
    </source>
</evidence>
<feature type="region of interest" description="Disordered" evidence="1">
    <location>
        <begin position="64"/>
        <end position="83"/>
    </location>
</feature>
<comment type="caution">
    <text evidence="3">The sequence shown here is derived from an EMBL/GenBank/DDBJ whole genome shotgun (WGS) entry which is preliminary data.</text>
</comment>
<evidence type="ECO:0000259" key="2">
    <source>
        <dbReference type="Pfam" id="PF24348"/>
    </source>
</evidence>
<dbReference type="OrthoDB" id="103534at2157"/>
<organism evidence="3 4">
    <name type="scientific">Natronomonas salsuginis</name>
    <dbReference type="NCBI Taxonomy" id="2217661"/>
    <lineage>
        <taxon>Archaea</taxon>
        <taxon>Methanobacteriati</taxon>
        <taxon>Methanobacteriota</taxon>
        <taxon>Stenosarchaea group</taxon>
        <taxon>Halobacteria</taxon>
        <taxon>Halobacteriales</taxon>
        <taxon>Natronomonadaceae</taxon>
        <taxon>Natronomonas</taxon>
    </lineage>
</organism>
<dbReference type="RefSeq" id="WP_137275515.1">
    <property type="nucleotide sequence ID" value="NZ_QKNX01000001.1"/>
</dbReference>
<feature type="compositionally biased region" description="Basic and acidic residues" evidence="1">
    <location>
        <begin position="67"/>
        <end position="83"/>
    </location>
</feature>
<accession>A0A4U5JH72</accession>
<dbReference type="Pfam" id="PF24348">
    <property type="entry name" value="DUF7508"/>
    <property type="match status" value="1"/>
</dbReference>
<evidence type="ECO:0000313" key="4">
    <source>
        <dbReference type="Proteomes" id="UP000308037"/>
    </source>
</evidence>
<dbReference type="EMBL" id="QKNX01000001">
    <property type="protein sequence ID" value="TKR28215.1"/>
    <property type="molecule type" value="Genomic_DNA"/>
</dbReference>
<gene>
    <name evidence="3" type="ORF">DM868_03830</name>
</gene>
<reference evidence="3 4" key="1">
    <citation type="submission" date="2019-04" db="EMBL/GenBank/DDBJ databases">
        <title>Natronomonas sp. F20-122 a newhaloarchaeon isolated from a saline saltern of Isla Bacuta, Huelva, Spain.</title>
        <authorList>
            <person name="Duran-Viseras A."/>
            <person name="Sanchez-Porro C."/>
            <person name="Ventosa A."/>
        </authorList>
    </citation>
    <scope>NUCLEOTIDE SEQUENCE [LARGE SCALE GENOMIC DNA]</scope>
    <source>
        <strain evidence="3 4">F20-122</strain>
    </source>
</reference>
<dbReference type="Proteomes" id="UP000308037">
    <property type="component" value="Unassembled WGS sequence"/>
</dbReference>
<dbReference type="AlphaFoldDB" id="A0A4U5JH72"/>
<keyword evidence="4" id="KW-1185">Reference proteome</keyword>
<sequence>MPLKKAWEPLERSTVAGVPDRYGVYELGDDDGVVIAVEHGPLRDELKEALAYGDGRRVRWQTTQNRAEAERLADEHRDRLASR</sequence>
<dbReference type="InterPro" id="IPR055930">
    <property type="entry name" value="DUF7508"/>
</dbReference>
<feature type="domain" description="DUF7508" evidence="2">
    <location>
        <begin position="1"/>
        <end position="79"/>
    </location>
</feature>
<protein>
    <recommendedName>
        <fullName evidence="2">DUF7508 domain-containing protein</fullName>
    </recommendedName>
</protein>